<dbReference type="InterPro" id="IPR050330">
    <property type="entry name" value="Bact_OuterMem_StrucFunc"/>
</dbReference>
<dbReference type="GO" id="GO:0007155">
    <property type="term" value="P:cell adhesion"/>
    <property type="evidence" value="ECO:0007669"/>
    <property type="project" value="InterPro"/>
</dbReference>
<protein>
    <recommendedName>
        <fullName evidence="11">Cell envelope biogenesis protein OmpA</fullName>
    </recommendedName>
</protein>
<reference evidence="9 10" key="1">
    <citation type="submission" date="2019-11" db="EMBL/GenBank/DDBJ databases">
        <title>Comparative genomics of hydrocarbon-degrading Desulfosarcina strains.</title>
        <authorList>
            <person name="Watanabe M."/>
            <person name="Kojima H."/>
            <person name="Fukui M."/>
        </authorList>
    </citation>
    <scope>NUCLEOTIDE SEQUENCE [LARGE SCALE GENOMIC DNA]</scope>
    <source>
        <strain evidence="9 10">PP31</strain>
    </source>
</reference>
<feature type="domain" description="OmpA-like" evidence="8">
    <location>
        <begin position="334"/>
        <end position="449"/>
    </location>
</feature>
<evidence type="ECO:0008006" key="11">
    <source>
        <dbReference type="Google" id="ProtNLM"/>
    </source>
</evidence>
<dbReference type="Pfam" id="PF02412">
    <property type="entry name" value="TSP_3"/>
    <property type="match status" value="3"/>
</dbReference>
<sequence>MKRRIFVLKFLSMIAIATILSACATSYQPVPTFSPVDLDAGGRALKTRNLLVILDASSSMEEGYQQWKKFDIATAVVRILGQTLPENIGIRSGMRIFGGDPAVFQKSTQLIDDVGTFDRNEYEKSLATVAGAGGPSPLPAAVDAAAKDLEGMTGKTALIVVTDGEKMGMNPAENARALKEKFGDSVCIYPVQVGDDADGKKLLDEIAEIGGCGFGVSAQSLLGGQQMADYVARIFLGDQLDSDGDGVLDSRDKCPGTPAGVNVDADGCPLDSDGDGVGDYKDKCPGTPAGVDVDADGCPLDSDGDGVGDYKDKCPGTPAGVWVDAKGCPASVLDSGSTAWTFNEINFETAKANIQPSSYGILDEIAAALAANPQLKVAVEGHTDNTGARAFNMDLSQKRAQSVVDYLVKKGVSPDRLSAKGYGPDRPIADNGTRVGRAKNRRVQFVKVD</sequence>
<evidence type="ECO:0000259" key="8">
    <source>
        <dbReference type="PROSITE" id="PS51123"/>
    </source>
</evidence>
<dbReference type="InterPro" id="IPR036737">
    <property type="entry name" value="OmpA-like_sf"/>
</dbReference>
<dbReference type="PANTHER" id="PTHR30329">
    <property type="entry name" value="STATOR ELEMENT OF FLAGELLAR MOTOR COMPLEX"/>
    <property type="match status" value="1"/>
</dbReference>
<dbReference type="EMBL" id="AP021875">
    <property type="protein sequence ID" value="BBO74118.1"/>
    <property type="molecule type" value="Genomic_DNA"/>
</dbReference>
<dbReference type="PROSITE" id="PS50234">
    <property type="entry name" value="VWFA"/>
    <property type="match status" value="1"/>
</dbReference>
<evidence type="ECO:0000256" key="1">
    <source>
        <dbReference type="ARBA" id="ARBA00004442"/>
    </source>
</evidence>
<evidence type="ECO:0000256" key="3">
    <source>
        <dbReference type="ARBA" id="ARBA00023136"/>
    </source>
</evidence>
<dbReference type="Pfam" id="PF00691">
    <property type="entry name" value="OmpA"/>
    <property type="match status" value="1"/>
</dbReference>
<evidence type="ECO:0000259" key="7">
    <source>
        <dbReference type="PROSITE" id="PS50234"/>
    </source>
</evidence>
<dbReference type="Gene3D" id="3.40.50.410">
    <property type="entry name" value="von Willebrand factor, type A domain"/>
    <property type="match status" value="1"/>
</dbReference>
<gene>
    <name evidence="9" type="ORF">DSCW_15350</name>
</gene>
<evidence type="ECO:0000313" key="10">
    <source>
        <dbReference type="Proteomes" id="UP000427769"/>
    </source>
</evidence>
<dbReference type="SMART" id="SM00327">
    <property type="entry name" value="VWA"/>
    <property type="match status" value="1"/>
</dbReference>
<feature type="chain" id="PRO_5024329259" description="Cell envelope biogenesis protein OmpA" evidence="6">
    <location>
        <begin position="25"/>
        <end position="449"/>
    </location>
</feature>
<dbReference type="Pfam" id="PF00092">
    <property type="entry name" value="VWA"/>
    <property type="match status" value="1"/>
</dbReference>
<name>A0A5K7YZR4_9BACT</name>
<dbReference type="Gene3D" id="4.10.1080.10">
    <property type="entry name" value="TSP type-3 repeat"/>
    <property type="match status" value="1"/>
</dbReference>
<feature type="domain" description="VWFA" evidence="7">
    <location>
        <begin position="49"/>
        <end position="240"/>
    </location>
</feature>
<dbReference type="Gene3D" id="3.30.1330.60">
    <property type="entry name" value="OmpA-like domain"/>
    <property type="match status" value="1"/>
</dbReference>
<dbReference type="KEGG" id="dwd:DSCW_15350"/>
<proteinExistence type="predicted"/>
<dbReference type="GO" id="GO:0009279">
    <property type="term" value="C:cell outer membrane"/>
    <property type="evidence" value="ECO:0007669"/>
    <property type="project" value="UniProtKB-SubCell"/>
</dbReference>
<dbReference type="SUPFAM" id="SSF103647">
    <property type="entry name" value="TSP type-3 repeat"/>
    <property type="match status" value="1"/>
</dbReference>
<keyword evidence="3 5" id="KW-0472">Membrane</keyword>
<dbReference type="InterPro" id="IPR028974">
    <property type="entry name" value="TSP_type-3_rpt"/>
</dbReference>
<dbReference type="InterPro" id="IPR003367">
    <property type="entry name" value="Thrombospondin_3-like_rpt"/>
</dbReference>
<evidence type="ECO:0000313" key="9">
    <source>
        <dbReference type="EMBL" id="BBO74118.1"/>
    </source>
</evidence>
<dbReference type="AlphaFoldDB" id="A0A5K7YZR4"/>
<dbReference type="InterPro" id="IPR036465">
    <property type="entry name" value="vWFA_dom_sf"/>
</dbReference>
<dbReference type="InterPro" id="IPR006665">
    <property type="entry name" value="OmpA-like"/>
</dbReference>
<comment type="subcellular location">
    <subcellularLocation>
        <location evidence="1">Cell outer membrane</location>
    </subcellularLocation>
</comment>
<dbReference type="CDD" id="cd00198">
    <property type="entry name" value="vWFA"/>
    <property type="match status" value="1"/>
</dbReference>
<evidence type="ECO:0000256" key="4">
    <source>
        <dbReference type="ARBA" id="ARBA00023237"/>
    </source>
</evidence>
<dbReference type="PROSITE" id="PS51123">
    <property type="entry name" value="OMPA_2"/>
    <property type="match status" value="1"/>
</dbReference>
<keyword evidence="4" id="KW-0998">Cell outer membrane</keyword>
<dbReference type="InterPro" id="IPR006664">
    <property type="entry name" value="OMP_bac"/>
</dbReference>
<keyword evidence="10" id="KW-1185">Reference proteome</keyword>
<evidence type="ECO:0000256" key="6">
    <source>
        <dbReference type="SAM" id="SignalP"/>
    </source>
</evidence>
<feature type="signal peptide" evidence="6">
    <location>
        <begin position="1"/>
        <end position="24"/>
    </location>
</feature>
<dbReference type="SUPFAM" id="SSF53300">
    <property type="entry name" value="vWA-like"/>
    <property type="match status" value="1"/>
</dbReference>
<accession>A0A5K7YZR4</accession>
<dbReference type="InterPro" id="IPR002035">
    <property type="entry name" value="VWF_A"/>
</dbReference>
<dbReference type="CDD" id="cd07185">
    <property type="entry name" value="OmpA_C-like"/>
    <property type="match status" value="1"/>
</dbReference>
<organism evidence="9 10">
    <name type="scientific">Desulfosarcina widdelii</name>
    <dbReference type="NCBI Taxonomy" id="947919"/>
    <lineage>
        <taxon>Bacteria</taxon>
        <taxon>Pseudomonadati</taxon>
        <taxon>Thermodesulfobacteriota</taxon>
        <taxon>Desulfobacteria</taxon>
        <taxon>Desulfobacterales</taxon>
        <taxon>Desulfosarcinaceae</taxon>
        <taxon>Desulfosarcina</taxon>
    </lineage>
</organism>
<dbReference type="PRINTS" id="PR01021">
    <property type="entry name" value="OMPADOMAIN"/>
</dbReference>
<dbReference type="RefSeq" id="WP_155303170.1">
    <property type="nucleotide sequence ID" value="NZ_AP021875.1"/>
</dbReference>
<dbReference type="Proteomes" id="UP000427769">
    <property type="component" value="Chromosome"/>
</dbReference>
<dbReference type="OrthoDB" id="9805566at2"/>
<dbReference type="PANTHER" id="PTHR30329:SF21">
    <property type="entry name" value="LIPOPROTEIN YIAD-RELATED"/>
    <property type="match status" value="1"/>
</dbReference>
<dbReference type="PROSITE" id="PS51257">
    <property type="entry name" value="PROKAR_LIPOPROTEIN"/>
    <property type="match status" value="1"/>
</dbReference>
<dbReference type="GO" id="GO:0005509">
    <property type="term" value="F:calcium ion binding"/>
    <property type="evidence" value="ECO:0007669"/>
    <property type="project" value="InterPro"/>
</dbReference>
<keyword evidence="2 6" id="KW-0732">Signal</keyword>
<evidence type="ECO:0000256" key="2">
    <source>
        <dbReference type="ARBA" id="ARBA00022729"/>
    </source>
</evidence>
<dbReference type="SUPFAM" id="SSF103088">
    <property type="entry name" value="OmpA-like"/>
    <property type="match status" value="1"/>
</dbReference>
<evidence type="ECO:0000256" key="5">
    <source>
        <dbReference type="PROSITE-ProRule" id="PRU00473"/>
    </source>
</evidence>